<evidence type="ECO:0000256" key="6">
    <source>
        <dbReference type="SAM" id="SignalP"/>
    </source>
</evidence>
<dbReference type="InterPro" id="IPR003410">
    <property type="entry name" value="HYR_dom"/>
</dbReference>
<feature type="domain" description="HYR" evidence="8">
    <location>
        <begin position="129"/>
        <end position="215"/>
    </location>
</feature>
<dbReference type="SMART" id="SM00181">
    <property type="entry name" value="EGF"/>
    <property type="match status" value="2"/>
</dbReference>
<dbReference type="Pfam" id="PF07699">
    <property type="entry name" value="Ephrin_rec_like"/>
    <property type="match status" value="3"/>
</dbReference>
<feature type="domain" description="EGF-like" evidence="7">
    <location>
        <begin position="1067"/>
        <end position="1104"/>
    </location>
</feature>
<evidence type="ECO:0000313" key="10">
    <source>
        <dbReference type="Proteomes" id="UP000694844"/>
    </source>
</evidence>
<dbReference type="SMART" id="SM01411">
    <property type="entry name" value="Ephrin_rec_like"/>
    <property type="match status" value="3"/>
</dbReference>
<dbReference type="PROSITE" id="PS01186">
    <property type="entry name" value="EGF_2"/>
    <property type="match status" value="2"/>
</dbReference>
<dbReference type="Gene3D" id="2.10.25.10">
    <property type="entry name" value="Laminin"/>
    <property type="match status" value="2"/>
</dbReference>
<dbReference type="InterPro" id="IPR011641">
    <property type="entry name" value="Tyr-kin_ephrin_A/B_rcpt-like"/>
</dbReference>
<evidence type="ECO:0000313" key="11">
    <source>
        <dbReference type="RefSeq" id="XP_022289244.1"/>
    </source>
</evidence>
<dbReference type="GO" id="GO:0005509">
    <property type="term" value="F:calcium ion binding"/>
    <property type="evidence" value="ECO:0007669"/>
    <property type="project" value="InterPro"/>
</dbReference>
<dbReference type="Pfam" id="PF13385">
    <property type="entry name" value="Laminin_G_3"/>
    <property type="match status" value="1"/>
</dbReference>
<feature type="disulfide bond" evidence="3">
    <location>
        <begin position="1094"/>
        <end position="1103"/>
    </location>
</feature>
<feature type="domain" description="Sushi" evidence="9">
    <location>
        <begin position="427"/>
        <end position="495"/>
    </location>
</feature>
<dbReference type="SMART" id="SM00032">
    <property type="entry name" value="CCP"/>
    <property type="match status" value="5"/>
</dbReference>
<dbReference type="FunFam" id="2.10.25.10:FF:000064">
    <property type="entry name" value="Delta-like protein"/>
    <property type="match status" value="1"/>
</dbReference>
<dbReference type="SMART" id="SM00209">
    <property type="entry name" value="TSP1"/>
    <property type="match status" value="1"/>
</dbReference>
<dbReference type="InterPro" id="IPR009030">
    <property type="entry name" value="Growth_fac_rcpt_cys_sf"/>
</dbReference>
<feature type="domain" description="Sushi" evidence="9">
    <location>
        <begin position="280"/>
        <end position="342"/>
    </location>
</feature>
<dbReference type="Pfam" id="PF00090">
    <property type="entry name" value="TSP_1"/>
    <property type="match status" value="1"/>
</dbReference>
<dbReference type="CDD" id="cd00054">
    <property type="entry name" value="EGF_CA"/>
    <property type="match status" value="2"/>
</dbReference>
<dbReference type="InterPro" id="IPR001881">
    <property type="entry name" value="EGF-like_Ca-bd_dom"/>
</dbReference>
<evidence type="ECO:0000259" key="7">
    <source>
        <dbReference type="PROSITE" id="PS50026"/>
    </source>
</evidence>
<dbReference type="SUPFAM" id="SSF49899">
    <property type="entry name" value="Concanavalin A-like lectins/glucanases"/>
    <property type="match status" value="1"/>
</dbReference>
<dbReference type="SUPFAM" id="SSF57535">
    <property type="entry name" value="Complement control module/SCR domain"/>
    <property type="match status" value="3"/>
</dbReference>
<accession>A0A8B8AGX5</accession>
<dbReference type="Proteomes" id="UP000694844">
    <property type="component" value="Chromosome 6"/>
</dbReference>
<dbReference type="InterPro" id="IPR000152">
    <property type="entry name" value="EGF-type_Asp/Asn_hydroxyl_site"/>
</dbReference>
<keyword evidence="5" id="KW-0472">Membrane</keyword>
<dbReference type="OrthoDB" id="6147614at2759"/>
<dbReference type="FunFam" id="2.20.100.10:FF:000001">
    <property type="entry name" value="semaphorin-5A isoform X1"/>
    <property type="match status" value="1"/>
</dbReference>
<dbReference type="Pfam" id="PF00084">
    <property type="entry name" value="Sushi"/>
    <property type="match status" value="3"/>
</dbReference>
<keyword evidence="6" id="KW-0732">Signal</keyword>
<gene>
    <name evidence="11" type="primary">LOC111101171</name>
</gene>
<keyword evidence="1" id="KW-0677">Repeat</keyword>
<dbReference type="Pfam" id="PF02494">
    <property type="entry name" value="HYR"/>
    <property type="match status" value="2"/>
</dbReference>
<dbReference type="RefSeq" id="XP_022289244.1">
    <property type="nucleotide sequence ID" value="XM_022433536.1"/>
</dbReference>
<dbReference type="PANTHER" id="PTHR46343:SF2">
    <property type="entry name" value="SUSHI_VON WILLEBRAND FACTOR TYPE A_EGF_PENTRAXIN DOMAIN-CONTAINING 1"/>
    <property type="match status" value="1"/>
</dbReference>
<dbReference type="InterPro" id="IPR043555">
    <property type="entry name" value="SRPX-like"/>
</dbReference>
<comment type="caution">
    <text evidence="3">Lacks conserved residue(s) required for the propagation of feature annotation.</text>
</comment>
<dbReference type="PROSITE" id="PS00022">
    <property type="entry name" value="EGF_1"/>
    <property type="match status" value="2"/>
</dbReference>
<dbReference type="SMART" id="SM00179">
    <property type="entry name" value="EGF_CA"/>
    <property type="match status" value="2"/>
</dbReference>
<reference evidence="11" key="1">
    <citation type="submission" date="2025-08" db="UniProtKB">
        <authorList>
            <consortium name="RefSeq"/>
        </authorList>
    </citation>
    <scope>IDENTIFICATION</scope>
    <source>
        <tissue evidence="11">Whole sample</tissue>
    </source>
</reference>
<dbReference type="SUPFAM" id="SSF57184">
    <property type="entry name" value="Growth factor receptor domain"/>
    <property type="match status" value="1"/>
</dbReference>
<evidence type="ECO:0000256" key="2">
    <source>
        <dbReference type="ARBA" id="ARBA00023157"/>
    </source>
</evidence>
<evidence type="ECO:0000259" key="8">
    <source>
        <dbReference type="PROSITE" id="PS50825"/>
    </source>
</evidence>
<evidence type="ECO:0000256" key="3">
    <source>
        <dbReference type="PROSITE-ProRule" id="PRU00076"/>
    </source>
</evidence>
<dbReference type="SUPFAM" id="SSF57196">
    <property type="entry name" value="EGF/Laminin"/>
    <property type="match status" value="2"/>
</dbReference>
<name>A0A8B8AGX5_CRAVI</name>
<dbReference type="CDD" id="cd00033">
    <property type="entry name" value="CCP"/>
    <property type="match status" value="2"/>
</dbReference>
<evidence type="ECO:0000256" key="4">
    <source>
        <dbReference type="PROSITE-ProRule" id="PRU00302"/>
    </source>
</evidence>
<keyword evidence="3" id="KW-0245">EGF-like domain</keyword>
<feature type="signal peptide" evidence="6">
    <location>
        <begin position="1"/>
        <end position="22"/>
    </location>
</feature>
<dbReference type="Gene3D" id="2.60.120.200">
    <property type="match status" value="1"/>
</dbReference>
<feature type="disulfide bond" evidence="3">
    <location>
        <begin position="1055"/>
        <end position="1064"/>
    </location>
</feature>
<dbReference type="Gene3D" id="2.20.100.10">
    <property type="entry name" value="Thrombospondin type-1 (TSP1) repeat"/>
    <property type="match status" value="1"/>
</dbReference>
<evidence type="ECO:0000256" key="5">
    <source>
        <dbReference type="SAM" id="Phobius"/>
    </source>
</evidence>
<dbReference type="SUPFAM" id="SSF82895">
    <property type="entry name" value="TSP-1 type 1 repeat"/>
    <property type="match status" value="1"/>
</dbReference>
<dbReference type="InterPro" id="IPR000884">
    <property type="entry name" value="TSP1_rpt"/>
</dbReference>
<organism evidence="10 11">
    <name type="scientific">Crassostrea virginica</name>
    <name type="common">Eastern oyster</name>
    <dbReference type="NCBI Taxonomy" id="6565"/>
    <lineage>
        <taxon>Eukaryota</taxon>
        <taxon>Metazoa</taxon>
        <taxon>Spiralia</taxon>
        <taxon>Lophotrochozoa</taxon>
        <taxon>Mollusca</taxon>
        <taxon>Bivalvia</taxon>
        <taxon>Autobranchia</taxon>
        <taxon>Pteriomorphia</taxon>
        <taxon>Ostreida</taxon>
        <taxon>Ostreoidea</taxon>
        <taxon>Ostreidae</taxon>
        <taxon>Crassostrea</taxon>
    </lineage>
</organism>
<keyword evidence="4" id="KW-0768">Sushi</keyword>
<feature type="disulfide bond" evidence="4">
    <location>
        <begin position="218"/>
        <end position="261"/>
    </location>
</feature>
<feature type="domain" description="HYR" evidence="8">
    <location>
        <begin position="341"/>
        <end position="426"/>
    </location>
</feature>
<feature type="transmembrane region" description="Helical" evidence="5">
    <location>
        <begin position="1456"/>
        <end position="1480"/>
    </location>
</feature>
<feature type="domain" description="Sushi" evidence="9">
    <location>
        <begin position="216"/>
        <end position="279"/>
    </location>
</feature>
<sequence>MNPVFQVSLWLFVASITCSIDALHWKSNDHLKENAADHFRKHLSRPIHDKNNWHNLEPKLEKKSEEHQYTQNPNLDAMLQNSQNSQSEGLQYMGMGATIGSAFGPVGTAVGAVVGVILCLVVCHDDPPPPNQPPSFTSCPKNGQIVYAEEGKATAKFEWATPTAQDPEDGQIEVILNSPHPSGYEFPRGDHMVIYTATDSNRLMASCFFSFTVEVPSCEPPQWPDNGYVHCDKSEMIAGTTCNVRCFPGFKMNPQTPTIKCLNKNNKASMDHETPFCEEITCPVNVTEMKPQHGMPICTHQSHKYDTACSTQCEKGYSLDSMMFSVCEDTGRWSKKLPDCKDSNPPEIIDCPNTIYKYTDRNSRTAIVWWKKPIATDNSNNVTLHQTKGPANGTLFRVGFTEIQYQATDSAGNKSPFCTFFVAVEELRCNPPITTDIYMTYQCPNGFTYGSKCNLRCMGRFPLVGNETFVCEKNSTSDPPSTYWDKGGFEPFCKRIPCKDLPAPINGAMSCDTWMFGRQCQMQCSDKFDIPAVGSSFNGVFTCSEKEGVFKPLNTVPNCTEKRLPGHVETLGEFFYYTGSCSDETVLDKIKSNFIKQMEILEKSGFAGVCSDSLECNVGNVSVTCGPSTRKKRSADGLPIRSVRSGSEIRVEIKIASAWQNSNISTTDSLNTAKQIQQRMFDKIIDISKEGKLTVDGIVPSPESFVLGYSASVCAAGLFLRQDTLTCVPCNSGSFLTTNTRGRPDCTPCPKGFYKEDKDELQCTQCPENTSTIETGSTFLAECIGICEPGEFSSTGLSPCTPCEKGMFQNKPMSQQCIQCPNGLTTPFSGSTDANNCTQFDLTFKRDGDKIEIRKSSKLNSVSGITVMSWIKSTTDDKDMTIFHSKGLSLKLQRNISIEKANGRNWVSSAVFIPNGTWVHVAVVIKSIHPAVVIYINGKQKFISQSPLSITLTELSTVLDEMSLSLNADINSGISISGYQIVSEALTDAQIIQSSKTCNAKFAGSFVTMEDFKNVDFGKIEVVIPSQCDSVNDCDNDPCNGHQCIDKVKGYICQCNNGYHGNNCEIKPDFCKHEPCQNGASCVNTNDGNYTCSCTEGFKGSRCEKKIVNGGWSSWSQFSECSTSCNGGTKSRSRMCNSPVPDPEGIPCDMSNAKEHVACNDEKCPECPRLKRSFGSVQKCGHTDDGHTICNVTCRVGYTFLPGHNPLPEYKCGKNTSYEWTGEPPSCGRFNVPNEITTETVVSYDKGLSCQEASQASKILRTNLESSLPCARNSTCTVSVEAKECLSAHRKRRTTTAHSQHVTLTSKNNEKFDIGKIAETQQASEVAKRFIIGLSELELSVQQLNSSNTVLTIEINGHTFTPTELSTTSMVNCPSGQGRITFLCADCPYGTHSSSGKCIQCSKGTYQDESGQTACKQCPVGRTTKYFGSQTQLDCTETSDNRNNPSREIHDENRTLIIGVTTVCVILAMGLVISLGIFSYKKCVRYQLRNDSKMTGNWASLGMVMPTEYPRPHTMMESKPKFSM</sequence>
<evidence type="ECO:0000256" key="1">
    <source>
        <dbReference type="ARBA" id="ARBA00022737"/>
    </source>
</evidence>
<dbReference type="InterPro" id="IPR000436">
    <property type="entry name" value="Sushi_SCR_CCP_dom"/>
</dbReference>
<dbReference type="PROSITE" id="PS50092">
    <property type="entry name" value="TSP1"/>
    <property type="match status" value="1"/>
</dbReference>
<dbReference type="GeneID" id="111101171"/>
<dbReference type="PANTHER" id="PTHR46343">
    <property type="entry name" value="HYR DOMAIN-CONTAINING PROTEIN"/>
    <property type="match status" value="1"/>
</dbReference>
<dbReference type="PROSITE" id="PS50026">
    <property type="entry name" value="EGF_3"/>
    <property type="match status" value="2"/>
</dbReference>
<feature type="disulfide bond" evidence="3">
    <location>
        <begin position="1034"/>
        <end position="1044"/>
    </location>
</feature>
<dbReference type="KEGG" id="cvn:111101171"/>
<dbReference type="Gene3D" id="2.10.50.10">
    <property type="entry name" value="Tumor Necrosis Factor Receptor, subunit A, domain 2"/>
    <property type="match status" value="3"/>
</dbReference>
<dbReference type="InterPro" id="IPR000742">
    <property type="entry name" value="EGF"/>
</dbReference>
<proteinExistence type="predicted"/>
<keyword evidence="2 3" id="KW-1015">Disulfide bond</keyword>
<feature type="chain" id="PRO_5034049508" evidence="6">
    <location>
        <begin position="23"/>
        <end position="1524"/>
    </location>
</feature>
<keyword evidence="5" id="KW-1133">Transmembrane helix</keyword>
<keyword evidence="5" id="KW-0812">Transmembrane</keyword>
<feature type="disulfide bond" evidence="4">
    <location>
        <begin position="313"/>
        <end position="340"/>
    </location>
</feature>
<dbReference type="InterPro" id="IPR013320">
    <property type="entry name" value="ConA-like_dom_sf"/>
</dbReference>
<feature type="domain" description="EGF-like" evidence="7">
    <location>
        <begin position="1030"/>
        <end position="1065"/>
    </location>
</feature>
<dbReference type="PROSITE" id="PS50923">
    <property type="entry name" value="SUSHI"/>
    <property type="match status" value="3"/>
</dbReference>
<dbReference type="InterPro" id="IPR036383">
    <property type="entry name" value="TSP1_rpt_sf"/>
</dbReference>
<dbReference type="InterPro" id="IPR035976">
    <property type="entry name" value="Sushi/SCR/CCP_sf"/>
</dbReference>
<keyword evidence="10" id="KW-1185">Reference proteome</keyword>
<evidence type="ECO:0000259" key="9">
    <source>
        <dbReference type="PROSITE" id="PS50923"/>
    </source>
</evidence>
<dbReference type="Gene3D" id="2.10.70.10">
    <property type="entry name" value="Complement Module, domain 1"/>
    <property type="match status" value="3"/>
</dbReference>
<dbReference type="PROSITE" id="PS50825">
    <property type="entry name" value="HYR"/>
    <property type="match status" value="2"/>
</dbReference>
<dbReference type="Pfam" id="PF00008">
    <property type="entry name" value="EGF"/>
    <property type="match status" value="1"/>
</dbReference>
<dbReference type="PROSITE" id="PS00010">
    <property type="entry name" value="ASX_HYDROXYL"/>
    <property type="match status" value="1"/>
</dbReference>
<protein>
    <submittedName>
        <fullName evidence="11">Sushi, von Willebrand factor type A, EGF and pentraxin domain-containing protein 1-like isoform X1</fullName>
    </submittedName>
</protein>